<accession>A0A6S6SZV9</accession>
<evidence type="ECO:0000313" key="9">
    <source>
        <dbReference type="EMBL" id="CAA6808104.1"/>
    </source>
</evidence>
<dbReference type="PANTHER" id="PTHR11804:SF5">
    <property type="entry name" value="OLIGOENDOPEPTIDASE F"/>
    <property type="match status" value="1"/>
</dbReference>
<dbReference type="CDD" id="cd09610">
    <property type="entry name" value="M3B_PepF"/>
    <property type="match status" value="1"/>
</dbReference>
<evidence type="ECO:0000259" key="8">
    <source>
        <dbReference type="Pfam" id="PF08439"/>
    </source>
</evidence>
<dbReference type="GO" id="GO:0006508">
    <property type="term" value="P:proteolysis"/>
    <property type="evidence" value="ECO:0007669"/>
    <property type="project" value="UniProtKB-KW"/>
</dbReference>
<dbReference type="GO" id="GO:0006518">
    <property type="term" value="P:peptide metabolic process"/>
    <property type="evidence" value="ECO:0007669"/>
    <property type="project" value="TreeGrafter"/>
</dbReference>
<dbReference type="SUPFAM" id="SSF55486">
    <property type="entry name" value="Metalloproteases ('zincins'), catalytic domain"/>
    <property type="match status" value="1"/>
</dbReference>
<evidence type="ECO:0000259" key="7">
    <source>
        <dbReference type="Pfam" id="PF01432"/>
    </source>
</evidence>
<feature type="domain" description="Peptidase M3A/M3B catalytic" evidence="7">
    <location>
        <begin position="181"/>
        <end position="554"/>
    </location>
</feature>
<name>A0A6S6SZV9_9BACT</name>
<organism evidence="9">
    <name type="scientific">uncultured Campylobacterales bacterium</name>
    <dbReference type="NCBI Taxonomy" id="352960"/>
    <lineage>
        <taxon>Bacteria</taxon>
        <taxon>Pseudomonadati</taxon>
        <taxon>Campylobacterota</taxon>
        <taxon>Epsilonproteobacteria</taxon>
        <taxon>Campylobacterales</taxon>
        <taxon>environmental samples</taxon>
    </lineage>
</organism>
<sequence>MNEHNWNLKDLYQNDDELSTSIKETLKKANEFNITYKGKLGNISSIESIVSEYEDILEAISKAVTYAFLKFAVDSNEGAFYAKAEKDYTKVVEELLFFENEFTKLDDASDLANSSEKYKYYLDNLLLHKKYQLTTNEEKIMLKKSMTSSSAFSRLFDEIFSDLKFEFDGKSLGEEEVLSKLHSDNRDTRKKANASLAKVLNKNSKVLKYIFNMIKADLKTNSEIRGYENVETSRHISNQISQQSVDALINTTNKNFDISIKYYEIKNKILGYDKLYDYDRYAPIVSEGKEYTYEESRKIVLNAFKSFDNEMYEIALKAIDEGWCDVYPKESKRGGAFSHPATTDTHPYVLLNHTDGRRDLFTLAHELGHAIHQYLSRQVGYLNSDTPLTTSESASVFAEMLVFDYLIQNSDDTEELKSLYAGKLEDIFATLFRQIIFTNFERDVHSHDGELEVEDLCKYWKDENQKMFGDSLELTDEYSIFWSYIPHFIHSPFYCYAYSYGQLLVLTLYGLYKSEHKDFIPKYKKFLSSGGSDSPKKLLESFGLDIDDGEFWQIGINEAKKILTKFEKLV</sequence>
<dbReference type="Gene3D" id="1.20.140.70">
    <property type="entry name" value="Oligopeptidase f, N-terminal domain"/>
    <property type="match status" value="1"/>
</dbReference>
<dbReference type="Gene3D" id="1.10.1370.20">
    <property type="entry name" value="Oligoendopeptidase f, C-terminal domain"/>
    <property type="match status" value="1"/>
</dbReference>
<dbReference type="Pfam" id="PF08439">
    <property type="entry name" value="Peptidase_M3_N"/>
    <property type="match status" value="1"/>
</dbReference>
<evidence type="ECO:0000256" key="5">
    <source>
        <dbReference type="ARBA" id="ARBA00023049"/>
    </source>
</evidence>
<dbReference type="InterPro" id="IPR042088">
    <property type="entry name" value="OligoPept_F_C"/>
</dbReference>
<gene>
    <name evidence="9" type="ORF">HELGO_WM15972</name>
</gene>
<evidence type="ECO:0000256" key="6">
    <source>
        <dbReference type="RuleBase" id="RU003435"/>
    </source>
</evidence>
<feature type="domain" description="Oligopeptidase F N-terminal" evidence="8">
    <location>
        <begin position="116"/>
        <end position="165"/>
    </location>
</feature>
<dbReference type="InterPro" id="IPR045090">
    <property type="entry name" value="Pept_M3A_M3B"/>
</dbReference>
<keyword evidence="2 6" id="KW-0479">Metal-binding</keyword>
<dbReference type="InterPro" id="IPR001567">
    <property type="entry name" value="Pept_M3A_M3B_dom"/>
</dbReference>
<dbReference type="AlphaFoldDB" id="A0A6S6SZV9"/>
<protein>
    <submittedName>
        <fullName evidence="9">Oligoendopeptidase F (EC)</fullName>
        <ecNumber evidence="9">3.4.24.-</ecNumber>
    </submittedName>
</protein>
<keyword evidence="3 6" id="KW-0378">Hydrolase</keyword>
<dbReference type="GO" id="GO:0046872">
    <property type="term" value="F:metal ion binding"/>
    <property type="evidence" value="ECO:0007669"/>
    <property type="project" value="UniProtKB-UniRule"/>
</dbReference>
<keyword evidence="5 6" id="KW-0482">Metalloprotease</keyword>
<comment type="cofactor">
    <cofactor evidence="6">
        <name>Zn(2+)</name>
        <dbReference type="ChEBI" id="CHEBI:29105"/>
    </cofactor>
    <text evidence="6">Binds 1 zinc ion.</text>
</comment>
<evidence type="ECO:0000256" key="3">
    <source>
        <dbReference type="ARBA" id="ARBA00022801"/>
    </source>
</evidence>
<reference evidence="9" key="1">
    <citation type="submission" date="2020-01" db="EMBL/GenBank/DDBJ databases">
        <authorList>
            <person name="Meier V. D."/>
            <person name="Meier V D."/>
        </authorList>
    </citation>
    <scope>NUCLEOTIDE SEQUENCE</scope>
    <source>
        <strain evidence="9">HLG_WM_MAG_12</strain>
    </source>
</reference>
<dbReference type="EMBL" id="CACVAW010000030">
    <property type="protein sequence ID" value="CAA6808104.1"/>
    <property type="molecule type" value="Genomic_DNA"/>
</dbReference>
<evidence type="ECO:0000256" key="1">
    <source>
        <dbReference type="ARBA" id="ARBA00022670"/>
    </source>
</evidence>
<proteinExistence type="inferred from homology"/>
<dbReference type="GO" id="GO:0004222">
    <property type="term" value="F:metalloendopeptidase activity"/>
    <property type="evidence" value="ECO:0007669"/>
    <property type="project" value="InterPro"/>
</dbReference>
<comment type="similarity">
    <text evidence="6">Belongs to the peptidase M3 family.</text>
</comment>
<evidence type="ECO:0000256" key="2">
    <source>
        <dbReference type="ARBA" id="ARBA00022723"/>
    </source>
</evidence>
<keyword evidence="1 6" id="KW-0645">Protease</keyword>
<keyword evidence="4 6" id="KW-0862">Zinc</keyword>
<dbReference type="PANTHER" id="PTHR11804">
    <property type="entry name" value="PROTEASE M3 THIMET OLIGOPEPTIDASE-RELATED"/>
    <property type="match status" value="1"/>
</dbReference>
<dbReference type="EC" id="3.4.24.-" evidence="9"/>
<dbReference type="InterPro" id="IPR013647">
    <property type="entry name" value="OligopepF_N_dom"/>
</dbReference>
<evidence type="ECO:0000256" key="4">
    <source>
        <dbReference type="ARBA" id="ARBA00022833"/>
    </source>
</evidence>
<dbReference type="Pfam" id="PF01432">
    <property type="entry name" value="Peptidase_M3"/>
    <property type="match status" value="1"/>
</dbReference>